<sequence length="248" mass="28110">MFQKKMMLFVLGLTCMISWSQNELNRVDAKGLKEGLWRGTYEVSKRPRYEGVFSHGKETGVFKYFDDTKKGDVIATRDFSANDGSAYVIFYDQSKNKVSEGKVVNKLFEGPWVYYHHASSTIMSKETYVKGKLEGTRVVFYPDGKIAEEQNYKAGLKDGLYKKYAENGIVLEESNFKGDVYHGDAIFRDGIGNIASKGTFLNGKKAGIWEFYEKGKLAKEVNMSDPKAISQSFTKSKVSPEQQQKPKK</sequence>
<dbReference type="Pfam" id="PF07661">
    <property type="entry name" value="MORN_2"/>
    <property type="match status" value="2"/>
</dbReference>
<dbReference type="Proteomes" id="UP000609172">
    <property type="component" value="Unassembled WGS sequence"/>
</dbReference>
<keyword evidence="3" id="KW-1185">Reference proteome</keyword>
<name>A0A934UJ65_9FLAO</name>
<dbReference type="Gene3D" id="2.20.110.10">
    <property type="entry name" value="Histone H3 K4-specific methyltransferase SET7/9 N-terminal domain"/>
    <property type="match status" value="2"/>
</dbReference>
<dbReference type="EMBL" id="JAEHFV010000001">
    <property type="protein sequence ID" value="MBK0369153.1"/>
    <property type="molecule type" value="Genomic_DNA"/>
</dbReference>
<evidence type="ECO:0000313" key="2">
    <source>
        <dbReference type="EMBL" id="MBK0369153.1"/>
    </source>
</evidence>
<feature type="compositionally biased region" description="Polar residues" evidence="1">
    <location>
        <begin position="229"/>
        <end position="248"/>
    </location>
</feature>
<evidence type="ECO:0000256" key="1">
    <source>
        <dbReference type="SAM" id="MobiDB-lite"/>
    </source>
</evidence>
<proteinExistence type="predicted"/>
<dbReference type="InterPro" id="IPR011652">
    <property type="entry name" value="MORN_2"/>
</dbReference>
<evidence type="ECO:0000313" key="3">
    <source>
        <dbReference type="Proteomes" id="UP000609172"/>
    </source>
</evidence>
<reference evidence="2" key="1">
    <citation type="submission" date="2020-12" db="EMBL/GenBank/DDBJ databases">
        <title>Bacterial novel species Flavobacterium sp. SE-1-e isolated from soil.</title>
        <authorList>
            <person name="Jung H.-Y."/>
        </authorList>
    </citation>
    <scope>NUCLEOTIDE SEQUENCE</scope>
    <source>
        <strain evidence="2">SE-1-e</strain>
    </source>
</reference>
<evidence type="ECO:0008006" key="4">
    <source>
        <dbReference type="Google" id="ProtNLM"/>
    </source>
</evidence>
<accession>A0A934UJ65</accession>
<dbReference type="SUPFAM" id="SSF82185">
    <property type="entry name" value="Histone H3 K4-specific methyltransferase SET7/9 N-terminal domain"/>
    <property type="match status" value="2"/>
</dbReference>
<dbReference type="RefSeq" id="WP_200105061.1">
    <property type="nucleotide sequence ID" value="NZ_JAEHFV010000001.1"/>
</dbReference>
<dbReference type="AlphaFoldDB" id="A0A934UJ65"/>
<gene>
    <name evidence="2" type="ORF">I5M07_04820</name>
</gene>
<feature type="region of interest" description="Disordered" evidence="1">
    <location>
        <begin position="226"/>
        <end position="248"/>
    </location>
</feature>
<organism evidence="2 3">
    <name type="scientific">Flavobacterium agrisoli</name>
    <dbReference type="NCBI Taxonomy" id="2793066"/>
    <lineage>
        <taxon>Bacteria</taxon>
        <taxon>Pseudomonadati</taxon>
        <taxon>Bacteroidota</taxon>
        <taxon>Flavobacteriia</taxon>
        <taxon>Flavobacteriales</taxon>
        <taxon>Flavobacteriaceae</taxon>
        <taxon>Flavobacterium</taxon>
    </lineage>
</organism>
<comment type="caution">
    <text evidence="2">The sequence shown here is derived from an EMBL/GenBank/DDBJ whole genome shotgun (WGS) entry which is preliminary data.</text>
</comment>
<protein>
    <recommendedName>
        <fullName evidence="4">Antitoxin component YwqK of YwqJK toxin-antitoxin module</fullName>
    </recommendedName>
</protein>